<reference evidence="1" key="1">
    <citation type="submission" date="2021-03" db="EMBL/GenBank/DDBJ databases">
        <authorList>
            <consortium name="DOE Joint Genome Institute"/>
            <person name="Ahrendt S."/>
            <person name="Looney B.P."/>
            <person name="Miyauchi S."/>
            <person name="Morin E."/>
            <person name="Drula E."/>
            <person name="Courty P.E."/>
            <person name="Chicoki N."/>
            <person name="Fauchery L."/>
            <person name="Kohler A."/>
            <person name="Kuo A."/>
            <person name="Labutti K."/>
            <person name="Pangilinan J."/>
            <person name="Lipzen A."/>
            <person name="Riley R."/>
            <person name="Andreopoulos W."/>
            <person name="He G."/>
            <person name="Johnson J."/>
            <person name="Barry K.W."/>
            <person name="Grigoriev I.V."/>
            <person name="Nagy L."/>
            <person name="Hibbett D."/>
            <person name="Henrissat B."/>
            <person name="Matheny P.B."/>
            <person name="Labbe J."/>
            <person name="Martin F."/>
        </authorList>
    </citation>
    <scope>NUCLEOTIDE SEQUENCE</scope>
    <source>
        <strain evidence="1">HHB10654</strain>
    </source>
</reference>
<evidence type="ECO:0000313" key="2">
    <source>
        <dbReference type="Proteomes" id="UP000814140"/>
    </source>
</evidence>
<sequence length="383" mass="43574">MASPSRIRSELRAEDVTDRLDGLLREIRARKGEANVYSVDQLAVSLNVPEANLHDIPAARRPFLPKPMLTWQKDPGRIREHLHAGYSIVPLRVWITGIVENADLRFLNSKLSNSSLAMRPGAPAVMDAAVRLLDFMSVPELHQWQSVSPSRNAVLHTSFSTMRMPFAPLRCYSGPSLFDNSEMRDPLQQYLPLDGTALQPGDMVLQEVFVGRRPANPATADPVGTEFEQPVLILDPPSTLPATSSPPAVMSLPWPMNLTNFDPMDEQFLQTIAFWRRRLYLARRAEAIRRLIGMLPEDFPYLLDVLECIRTIRSHPDDTTYDNLIHTIMRNQLLGEDEMSREGWLDFYTYIARQVHQWEREVIQAEQSGRPDPGFPEDVFPPL</sequence>
<gene>
    <name evidence="1" type="ORF">BV25DRAFT_1912311</name>
</gene>
<proteinExistence type="predicted"/>
<dbReference type="Proteomes" id="UP000814140">
    <property type="component" value="Unassembled WGS sequence"/>
</dbReference>
<organism evidence="1 2">
    <name type="scientific">Artomyces pyxidatus</name>
    <dbReference type="NCBI Taxonomy" id="48021"/>
    <lineage>
        <taxon>Eukaryota</taxon>
        <taxon>Fungi</taxon>
        <taxon>Dikarya</taxon>
        <taxon>Basidiomycota</taxon>
        <taxon>Agaricomycotina</taxon>
        <taxon>Agaricomycetes</taxon>
        <taxon>Russulales</taxon>
        <taxon>Auriscalpiaceae</taxon>
        <taxon>Artomyces</taxon>
    </lineage>
</organism>
<name>A0ACB8TEW8_9AGAM</name>
<evidence type="ECO:0000313" key="1">
    <source>
        <dbReference type="EMBL" id="KAI0066968.1"/>
    </source>
</evidence>
<accession>A0ACB8TEW8</accession>
<keyword evidence="2" id="KW-1185">Reference proteome</keyword>
<protein>
    <submittedName>
        <fullName evidence="1">Uncharacterized protein</fullName>
    </submittedName>
</protein>
<dbReference type="EMBL" id="MU277191">
    <property type="protein sequence ID" value="KAI0066968.1"/>
    <property type="molecule type" value="Genomic_DNA"/>
</dbReference>
<reference evidence="1" key="2">
    <citation type="journal article" date="2022" name="New Phytol.">
        <title>Evolutionary transition to the ectomycorrhizal habit in the genomes of a hyperdiverse lineage of mushroom-forming fungi.</title>
        <authorList>
            <person name="Looney B."/>
            <person name="Miyauchi S."/>
            <person name="Morin E."/>
            <person name="Drula E."/>
            <person name="Courty P.E."/>
            <person name="Kohler A."/>
            <person name="Kuo A."/>
            <person name="LaButti K."/>
            <person name="Pangilinan J."/>
            <person name="Lipzen A."/>
            <person name="Riley R."/>
            <person name="Andreopoulos W."/>
            <person name="He G."/>
            <person name="Johnson J."/>
            <person name="Nolan M."/>
            <person name="Tritt A."/>
            <person name="Barry K.W."/>
            <person name="Grigoriev I.V."/>
            <person name="Nagy L.G."/>
            <person name="Hibbett D."/>
            <person name="Henrissat B."/>
            <person name="Matheny P.B."/>
            <person name="Labbe J."/>
            <person name="Martin F.M."/>
        </authorList>
    </citation>
    <scope>NUCLEOTIDE SEQUENCE</scope>
    <source>
        <strain evidence="1">HHB10654</strain>
    </source>
</reference>
<comment type="caution">
    <text evidence="1">The sequence shown here is derived from an EMBL/GenBank/DDBJ whole genome shotgun (WGS) entry which is preliminary data.</text>
</comment>